<dbReference type="AlphaFoldDB" id="A0A2V4N1P7"/>
<keyword evidence="2" id="KW-1185">Reference proteome</keyword>
<dbReference type="RefSeq" id="WP_110670858.1">
    <property type="nucleotide sequence ID" value="NZ_PYBW01000055.1"/>
</dbReference>
<dbReference type="OrthoDB" id="4354921at2"/>
<proteinExistence type="predicted"/>
<comment type="caution">
    <text evidence="1">The sequence shown here is derived from an EMBL/GenBank/DDBJ whole genome shotgun (WGS) entry which is preliminary data.</text>
</comment>
<evidence type="ECO:0000313" key="2">
    <source>
        <dbReference type="Proteomes" id="UP000248039"/>
    </source>
</evidence>
<organism evidence="1 2">
    <name type="scientific">Streptomyces tateyamensis</name>
    <dbReference type="NCBI Taxonomy" id="565073"/>
    <lineage>
        <taxon>Bacteria</taxon>
        <taxon>Bacillati</taxon>
        <taxon>Actinomycetota</taxon>
        <taxon>Actinomycetes</taxon>
        <taxon>Kitasatosporales</taxon>
        <taxon>Streptomycetaceae</taxon>
        <taxon>Streptomyces</taxon>
    </lineage>
</organism>
<protein>
    <submittedName>
        <fullName evidence="1">Uncharacterized protein</fullName>
    </submittedName>
</protein>
<reference evidence="1 2" key="1">
    <citation type="submission" date="2018-03" db="EMBL/GenBank/DDBJ databases">
        <title>Bioinformatic expansion and discovery of thiopeptide antibiotics.</title>
        <authorList>
            <person name="Schwalen C.J."/>
            <person name="Hudson G.A."/>
            <person name="Mitchell D.A."/>
        </authorList>
    </citation>
    <scope>NUCLEOTIDE SEQUENCE [LARGE SCALE GENOMIC DNA]</scope>
    <source>
        <strain evidence="1 2">ATCC 21389</strain>
    </source>
</reference>
<gene>
    <name evidence="1" type="ORF">C7C46_17935</name>
</gene>
<accession>A0A2V4N1P7</accession>
<evidence type="ECO:0000313" key="1">
    <source>
        <dbReference type="EMBL" id="PYC77849.1"/>
    </source>
</evidence>
<dbReference type="EMBL" id="PYBW01000055">
    <property type="protein sequence ID" value="PYC77849.1"/>
    <property type="molecule type" value="Genomic_DNA"/>
</dbReference>
<name>A0A2V4N1P7_9ACTN</name>
<sequence length="184" mass="19394">MYRPGDIASTALHGLPGLGRWAVYGSALILATDPGELLLYVYQATLGADFFARGPISIGLHGSGLALNDPVTTGLAPTRIQLGEITNSGDPSSAVDDLVQRARAELEPHWTARGDGPLTVDQLPVLDLSCSVLAERRAGADLAKAARDRIVRRLRAGGVTPAQMSRPGMSVSQIYQINRSAKPA</sequence>
<dbReference type="Proteomes" id="UP000248039">
    <property type="component" value="Unassembled WGS sequence"/>
</dbReference>